<evidence type="ECO:0008006" key="6">
    <source>
        <dbReference type="Google" id="ProtNLM"/>
    </source>
</evidence>
<dbReference type="Pfam" id="PF18154">
    <property type="entry name" value="pPIWI_RE_REase"/>
    <property type="match status" value="1"/>
</dbReference>
<accession>A0ABV5P5D1</accession>
<reference evidence="4 5" key="1">
    <citation type="submission" date="2024-09" db="EMBL/GenBank/DDBJ databases">
        <authorList>
            <person name="Sun Q."/>
            <person name="Mori K."/>
        </authorList>
    </citation>
    <scope>NUCLEOTIDE SEQUENCE [LARGE SCALE GENOMIC DNA]</scope>
    <source>
        <strain evidence="4 5">JCM 4362</strain>
    </source>
</reference>
<feature type="domain" description="pPIWI-RE three-gene island" evidence="3">
    <location>
        <begin position="19"/>
        <end position="169"/>
    </location>
</feature>
<feature type="domain" description="REase associating with pPIWI RE" evidence="2">
    <location>
        <begin position="266"/>
        <end position="381"/>
    </location>
</feature>
<organism evidence="4 5">
    <name type="scientific">Streptomyces cremeus</name>
    <dbReference type="NCBI Taxonomy" id="66881"/>
    <lineage>
        <taxon>Bacteria</taxon>
        <taxon>Bacillati</taxon>
        <taxon>Actinomycetota</taxon>
        <taxon>Actinomycetes</taxon>
        <taxon>Kitasatosporales</taxon>
        <taxon>Streptomycetaceae</taxon>
        <taxon>Streptomyces</taxon>
    </lineage>
</organism>
<evidence type="ECO:0000256" key="1">
    <source>
        <dbReference type="SAM" id="MobiDB-lite"/>
    </source>
</evidence>
<gene>
    <name evidence="4" type="ORF">ACFFTU_00190</name>
</gene>
<sequence>MLTDARDSATALGDPDVQLLRDVATAVVHLSRVRQLTSFALPYPRQAQRALDAVVLACLRQGARPPSGVPGLLEWCRARPVSNWPLEGLAELGGLADLARTGEDLLIDVAAQAPSQLCHELALEGGSRSSAQQVSGAVVRRAMRLCRDAYLPESYTAFRRLLVEQPVLTRAALTSTLADLYLDPVRELIDLVYVPVPDNYVRDGAYTPCARCRTLLTPLADGGWWCEHARCRFAGAPAPGTPLVRAATGEVRHLEQPLRLFVTGPGRAEIALEERLTQLGLTVDMWPGFDAYDLRVTFPDGRVWAVDVKDWVHAGFLGRSANPVRGEPPYDEACWAVPAFRVEQRRDYLQVYERESADRPGRPPLLTDDHVVRAASARLRGVQGPRARISPSPGPAGDGEGDSRA</sequence>
<evidence type="ECO:0000313" key="4">
    <source>
        <dbReference type="EMBL" id="MFB9518387.1"/>
    </source>
</evidence>
<dbReference type="Proteomes" id="UP001589718">
    <property type="component" value="Unassembled WGS sequence"/>
</dbReference>
<dbReference type="InterPro" id="IPR041191">
    <property type="entry name" value="pPIWI_RE_Y"/>
</dbReference>
<feature type="region of interest" description="Disordered" evidence="1">
    <location>
        <begin position="377"/>
        <end position="405"/>
    </location>
</feature>
<dbReference type="EMBL" id="JBHMCR010000001">
    <property type="protein sequence ID" value="MFB9518387.1"/>
    <property type="molecule type" value="Genomic_DNA"/>
</dbReference>
<protein>
    <recommendedName>
        <fullName evidence="6">REase associating with pPIWI RE domain-containing protein</fullName>
    </recommendedName>
</protein>
<evidence type="ECO:0000259" key="2">
    <source>
        <dbReference type="Pfam" id="PF18154"/>
    </source>
</evidence>
<dbReference type="RefSeq" id="WP_345227901.1">
    <property type="nucleotide sequence ID" value="NZ_BAAAXE010000014.1"/>
</dbReference>
<evidence type="ECO:0000313" key="5">
    <source>
        <dbReference type="Proteomes" id="UP001589718"/>
    </source>
</evidence>
<evidence type="ECO:0000259" key="3">
    <source>
        <dbReference type="Pfam" id="PF18156"/>
    </source>
</evidence>
<proteinExistence type="predicted"/>
<comment type="caution">
    <text evidence="4">The sequence shown here is derived from an EMBL/GenBank/DDBJ whole genome shotgun (WGS) entry which is preliminary data.</text>
</comment>
<dbReference type="InterPro" id="IPR040828">
    <property type="entry name" value="pPIWI_RE_REase"/>
</dbReference>
<dbReference type="Pfam" id="PF18156">
    <property type="entry name" value="pPIWI_RE_Y"/>
    <property type="match status" value="1"/>
</dbReference>
<name>A0ABV5P5D1_STRCM</name>
<keyword evidence="5" id="KW-1185">Reference proteome</keyword>